<dbReference type="EMBL" id="BQKY01000013">
    <property type="protein sequence ID" value="GJN93107.1"/>
    <property type="molecule type" value="Genomic_DNA"/>
</dbReference>
<dbReference type="PANTHER" id="PTHR13265">
    <property type="entry name" value="THO COMPLEX SUBUNIT 1"/>
    <property type="match status" value="1"/>
</dbReference>
<protein>
    <recommendedName>
        <fullName evidence="4">THO complex subunit 1</fullName>
    </recommendedName>
</protein>
<dbReference type="PANTHER" id="PTHR13265:SF0">
    <property type="entry name" value="HPR1"/>
    <property type="match status" value="1"/>
</dbReference>
<feature type="region of interest" description="Disordered" evidence="1">
    <location>
        <begin position="358"/>
        <end position="389"/>
    </location>
</feature>
<feature type="compositionally biased region" description="Low complexity" evidence="1">
    <location>
        <begin position="733"/>
        <end position="754"/>
    </location>
</feature>
<feature type="compositionally biased region" description="Low complexity" evidence="1">
    <location>
        <begin position="777"/>
        <end position="788"/>
    </location>
</feature>
<feature type="compositionally biased region" description="Basic and acidic residues" evidence="1">
    <location>
        <begin position="764"/>
        <end position="776"/>
    </location>
</feature>
<sequence length="849" mass="92729">MATPDAGAASSSTLTPVDSAPALSPILSSAHPAAGGSGSSSTFSTFRERVSAELSALAELLQTRRTSGNPASIDEVGELVEQALSRAGAVKRFQDGQQERWELEAQHAVLDRCLEELVNTVAAVPADEEAFTHLEEVLDIVLTAFETDYADEVVPLNILEGLMEIRPISACEPLLGYIESRAQRLTKGMEYQRGRGPILLRLLNDLLRRLPRSQSQPVILSGRILLLLSSVYPLGEKSGVNLRGNFNTSKGTVWEAEAAKEMDGAKEEAKKEEEDAKMAEVEEGEEAEPEKDDENAGSSSSFYATFWSLQRYFNNPHLLFVPTPAASTSTAQPTTPLADLQQGIRRTLSAFAAATKKEKELSGASKEEQGVAPSAVGKDERGESDLPGEGLEEYFFPKFLTSRNLLDLELADPSFRRQILIQVLILIQYLVSLTPASRAQLAALPVTNQSALPAFIVEGELEAALRDLRSRALDELDAMEGGRKFRKAVQLVLQREQNWTEWKLRSCIPFSKPSVSASELSEKARTKQRALARRPKAFPFKMGNANLARTWERNTTSLDGFEPDVADDELNAILREYRLEKNRIRQQEQLLARAAPGSAQRADIEAQLESRRTRLQALHWRAIRSASGQQLRFFSQIGAGDVERLEELVDAERREREEREEREAERREAAGERRDGEETGGKGEGAGEEGEGYDSDSSVLGLTEKKEKEKEKEREAGTPEPKEPEDKDKQKVPTQPEPQQSTAATTAAPAEEAGTPPPETVKAGSKDDSGDAKMDDAVPTPAAAADEPGTPPPATPKKAEDEPGTPPPKDETAPTEPGTPGTPKRPREEEGADETMAAGEAAAKRQRTT</sequence>
<name>A0AAV5GUD1_9BASI</name>
<dbReference type="InterPro" id="IPR021861">
    <property type="entry name" value="THO_THOC1"/>
</dbReference>
<organism evidence="2 3">
    <name type="scientific">Rhodotorula paludigena</name>
    <dbReference type="NCBI Taxonomy" id="86838"/>
    <lineage>
        <taxon>Eukaryota</taxon>
        <taxon>Fungi</taxon>
        <taxon>Dikarya</taxon>
        <taxon>Basidiomycota</taxon>
        <taxon>Pucciniomycotina</taxon>
        <taxon>Microbotryomycetes</taxon>
        <taxon>Sporidiobolales</taxon>
        <taxon>Sporidiobolaceae</taxon>
        <taxon>Rhodotorula</taxon>
    </lineage>
</organism>
<dbReference type="AlphaFoldDB" id="A0AAV5GUD1"/>
<proteinExistence type="predicted"/>
<dbReference type="GO" id="GO:0006406">
    <property type="term" value="P:mRNA export from nucleus"/>
    <property type="evidence" value="ECO:0007669"/>
    <property type="project" value="TreeGrafter"/>
</dbReference>
<feature type="compositionally biased region" description="Basic and acidic residues" evidence="1">
    <location>
        <begin position="260"/>
        <end position="280"/>
    </location>
</feature>
<accession>A0AAV5GUD1</accession>
<dbReference type="Proteomes" id="UP001342314">
    <property type="component" value="Unassembled WGS sequence"/>
</dbReference>
<evidence type="ECO:0008006" key="4">
    <source>
        <dbReference type="Google" id="ProtNLM"/>
    </source>
</evidence>
<feature type="compositionally biased region" description="Acidic residues" evidence="1">
    <location>
        <begin position="281"/>
        <end position="295"/>
    </location>
</feature>
<evidence type="ECO:0000313" key="3">
    <source>
        <dbReference type="Proteomes" id="UP001342314"/>
    </source>
</evidence>
<feature type="region of interest" description="Disordered" evidence="1">
    <location>
        <begin position="260"/>
        <end position="298"/>
    </location>
</feature>
<evidence type="ECO:0000313" key="2">
    <source>
        <dbReference type="EMBL" id="GJN93107.1"/>
    </source>
</evidence>
<feature type="compositionally biased region" description="Basic and acidic residues" evidence="1">
    <location>
        <begin position="652"/>
        <end position="681"/>
    </location>
</feature>
<comment type="caution">
    <text evidence="2">The sequence shown here is derived from an EMBL/GenBank/DDBJ whole genome shotgun (WGS) entry which is preliminary data.</text>
</comment>
<feature type="compositionally biased region" description="Basic and acidic residues" evidence="1">
    <location>
        <begin position="358"/>
        <end position="369"/>
    </location>
</feature>
<keyword evidence="3" id="KW-1185">Reference proteome</keyword>
<feature type="region of interest" description="Disordered" evidence="1">
    <location>
        <begin position="652"/>
        <end position="849"/>
    </location>
</feature>
<feature type="compositionally biased region" description="Basic and acidic residues" evidence="1">
    <location>
        <begin position="703"/>
        <end position="731"/>
    </location>
</feature>
<gene>
    <name evidence="2" type="ORF">Rhopal_006152-T1</name>
</gene>
<evidence type="ECO:0000256" key="1">
    <source>
        <dbReference type="SAM" id="MobiDB-lite"/>
    </source>
</evidence>
<dbReference type="Pfam" id="PF11957">
    <property type="entry name" value="efThoc1"/>
    <property type="match status" value="1"/>
</dbReference>
<dbReference type="GO" id="GO:0000445">
    <property type="term" value="C:THO complex part of transcription export complex"/>
    <property type="evidence" value="ECO:0007669"/>
    <property type="project" value="TreeGrafter"/>
</dbReference>
<reference evidence="2 3" key="1">
    <citation type="submission" date="2021-12" db="EMBL/GenBank/DDBJ databases">
        <title>High titer production of polyol ester of fatty acids by Rhodotorula paludigena BS15 towards product separation-free biomass refinery.</title>
        <authorList>
            <person name="Mano J."/>
            <person name="Ono H."/>
            <person name="Tanaka T."/>
            <person name="Naito K."/>
            <person name="Sushida H."/>
            <person name="Ike M."/>
            <person name="Tokuyasu K."/>
            <person name="Kitaoka M."/>
        </authorList>
    </citation>
    <scope>NUCLEOTIDE SEQUENCE [LARGE SCALE GENOMIC DNA]</scope>
    <source>
        <strain evidence="2 3">BS15</strain>
    </source>
</reference>